<name>A0A918GCD3_9PSEU</name>
<protein>
    <submittedName>
        <fullName evidence="1">Uncharacterized protein</fullName>
    </submittedName>
</protein>
<comment type="caution">
    <text evidence="1">The sequence shown here is derived from an EMBL/GenBank/DDBJ whole genome shotgun (WGS) entry which is preliminary data.</text>
</comment>
<reference evidence="1" key="2">
    <citation type="submission" date="2020-09" db="EMBL/GenBank/DDBJ databases">
        <authorList>
            <person name="Sun Q."/>
            <person name="Ohkuma M."/>
        </authorList>
    </citation>
    <scope>NUCLEOTIDE SEQUENCE</scope>
    <source>
        <strain evidence="1">JCM 3276</strain>
    </source>
</reference>
<sequence length="108" mass="10922">MGRVVRVGRAVVGVVVGVLVGGRVDVVERGVLGVVDVVVVMVGRAPSGSSRSLVVSTAIATTNASTSPAEPATITLCCLNQAAIEITFLTEQGPLAIDPVRGSEVPSR</sequence>
<keyword evidence="2" id="KW-1185">Reference proteome</keyword>
<evidence type="ECO:0000313" key="2">
    <source>
        <dbReference type="Proteomes" id="UP000660680"/>
    </source>
</evidence>
<proteinExistence type="predicted"/>
<dbReference type="Proteomes" id="UP000660680">
    <property type="component" value="Unassembled WGS sequence"/>
</dbReference>
<reference evidence="1" key="1">
    <citation type="journal article" date="2014" name="Int. J. Syst. Evol. Microbiol.">
        <title>Complete genome sequence of Corynebacterium casei LMG S-19264T (=DSM 44701T), isolated from a smear-ripened cheese.</title>
        <authorList>
            <consortium name="US DOE Joint Genome Institute (JGI-PGF)"/>
            <person name="Walter F."/>
            <person name="Albersmeier A."/>
            <person name="Kalinowski J."/>
            <person name="Ruckert C."/>
        </authorList>
    </citation>
    <scope>NUCLEOTIDE SEQUENCE</scope>
    <source>
        <strain evidence="1">JCM 3276</strain>
    </source>
</reference>
<organism evidence="1 2">
    <name type="scientific">Actinokineospora fastidiosa</name>
    <dbReference type="NCBI Taxonomy" id="1816"/>
    <lineage>
        <taxon>Bacteria</taxon>
        <taxon>Bacillati</taxon>
        <taxon>Actinomycetota</taxon>
        <taxon>Actinomycetes</taxon>
        <taxon>Pseudonocardiales</taxon>
        <taxon>Pseudonocardiaceae</taxon>
        <taxon>Actinokineospora</taxon>
    </lineage>
</organism>
<dbReference type="EMBL" id="BMRB01000002">
    <property type="protein sequence ID" value="GGS28649.1"/>
    <property type="molecule type" value="Genomic_DNA"/>
</dbReference>
<gene>
    <name evidence="1" type="ORF">GCM10010171_22200</name>
</gene>
<evidence type="ECO:0000313" key="1">
    <source>
        <dbReference type="EMBL" id="GGS28649.1"/>
    </source>
</evidence>
<accession>A0A918GCD3</accession>
<dbReference type="RefSeq" id="WP_229786809.1">
    <property type="nucleotide sequence ID" value="NZ_BMRB01000002.1"/>
</dbReference>
<dbReference type="AlphaFoldDB" id="A0A918GCD3"/>